<evidence type="ECO:0000259" key="6">
    <source>
        <dbReference type="Pfam" id="PF08281"/>
    </source>
</evidence>
<dbReference type="InterPro" id="IPR013324">
    <property type="entry name" value="RNA_pol_sigma_r3/r4-like"/>
</dbReference>
<protein>
    <submittedName>
        <fullName evidence="7">RNA polymerase, sigma-24 subunit, ECF subfamily</fullName>
    </submittedName>
</protein>
<sequence length="197" mass="22863">MEHLSDTELWLLLQQDNGQAFAIVARRYEEQLYRQIYKRVGDEEDTKDMLQNIYITLWTRRNSLVIENSFAPYLTRAAHYAIVNEYLFRKKRAGFESAMALLDEPAHPPVEDALMAAELRQEFEDELLKMPKAVQEVFRLSRQEGLSVREIAVQLGLNEQTVRNYLSTALQSLRAYLKKDNLAFVLALASACWFGDL</sequence>
<evidence type="ECO:0000313" key="7">
    <source>
        <dbReference type="EMBL" id="EHQ29079.1"/>
    </source>
</evidence>
<dbReference type="InterPro" id="IPR013325">
    <property type="entry name" value="RNA_pol_sigma_r2"/>
</dbReference>
<dbReference type="Gene3D" id="1.10.10.10">
    <property type="entry name" value="Winged helix-like DNA-binding domain superfamily/Winged helix DNA-binding domain"/>
    <property type="match status" value="1"/>
</dbReference>
<dbReference type="GO" id="GO:0003677">
    <property type="term" value="F:DNA binding"/>
    <property type="evidence" value="ECO:0007669"/>
    <property type="project" value="InterPro"/>
</dbReference>
<dbReference type="SUPFAM" id="SSF88659">
    <property type="entry name" value="Sigma3 and sigma4 domains of RNA polymerase sigma factors"/>
    <property type="match status" value="1"/>
</dbReference>
<keyword evidence="3" id="KW-0731">Sigma factor</keyword>
<dbReference type="Pfam" id="PF04542">
    <property type="entry name" value="Sigma70_r2"/>
    <property type="match status" value="1"/>
</dbReference>
<evidence type="ECO:0000256" key="3">
    <source>
        <dbReference type="ARBA" id="ARBA00023082"/>
    </source>
</evidence>
<name>H1Y941_9SPHI</name>
<reference evidence="7" key="1">
    <citation type="submission" date="2011-09" db="EMBL/GenBank/DDBJ databases">
        <title>The permanent draft genome of Mucilaginibacter paludis DSM 18603.</title>
        <authorList>
            <consortium name="US DOE Joint Genome Institute (JGI-PGF)"/>
            <person name="Lucas S."/>
            <person name="Han J."/>
            <person name="Lapidus A."/>
            <person name="Bruce D."/>
            <person name="Goodwin L."/>
            <person name="Pitluck S."/>
            <person name="Peters L."/>
            <person name="Kyrpides N."/>
            <person name="Mavromatis K."/>
            <person name="Ivanova N."/>
            <person name="Mikhailova N."/>
            <person name="Held B."/>
            <person name="Detter J.C."/>
            <person name="Tapia R."/>
            <person name="Han C."/>
            <person name="Land M."/>
            <person name="Hauser L."/>
            <person name="Markowitz V."/>
            <person name="Cheng J.-F."/>
            <person name="Hugenholtz P."/>
            <person name="Woyke T."/>
            <person name="Wu D."/>
            <person name="Tindall B."/>
            <person name="Brambilla E."/>
            <person name="Klenk H.-P."/>
            <person name="Eisen J.A."/>
        </authorList>
    </citation>
    <scope>NUCLEOTIDE SEQUENCE [LARGE SCALE GENOMIC DNA]</scope>
    <source>
        <strain evidence="7">DSM 18603</strain>
    </source>
</reference>
<evidence type="ECO:0000259" key="5">
    <source>
        <dbReference type="Pfam" id="PF04542"/>
    </source>
</evidence>
<proteinExistence type="inferred from homology"/>
<feature type="domain" description="RNA polymerase sigma factor 70 region 4 type 2" evidence="6">
    <location>
        <begin position="121"/>
        <end position="173"/>
    </location>
</feature>
<dbReference type="InterPro" id="IPR039425">
    <property type="entry name" value="RNA_pol_sigma-70-like"/>
</dbReference>
<dbReference type="Proteomes" id="UP000002774">
    <property type="component" value="Chromosome"/>
</dbReference>
<dbReference type="HOGENOM" id="CLU_047691_4_1_10"/>
<dbReference type="NCBIfam" id="TIGR02937">
    <property type="entry name" value="sigma70-ECF"/>
    <property type="match status" value="1"/>
</dbReference>
<accession>H1Y941</accession>
<evidence type="ECO:0000256" key="4">
    <source>
        <dbReference type="ARBA" id="ARBA00023163"/>
    </source>
</evidence>
<evidence type="ECO:0000256" key="1">
    <source>
        <dbReference type="ARBA" id="ARBA00010641"/>
    </source>
</evidence>
<comment type="similarity">
    <text evidence="1">Belongs to the sigma-70 factor family. ECF subfamily.</text>
</comment>
<dbReference type="GO" id="GO:0006352">
    <property type="term" value="P:DNA-templated transcription initiation"/>
    <property type="evidence" value="ECO:0007669"/>
    <property type="project" value="InterPro"/>
</dbReference>
<feature type="domain" description="RNA polymerase sigma-70 region 2" evidence="5">
    <location>
        <begin position="26"/>
        <end position="87"/>
    </location>
</feature>
<dbReference type="InterPro" id="IPR014284">
    <property type="entry name" value="RNA_pol_sigma-70_dom"/>
</dbReference>
<dbReference type="GO" id="GO:0016987">
    <property type="term" value="F:sigma factor activity"/>
    <property type="evidence" value="ECO:0007669"/>
    <property type="project" value="UniProtKB-KW"/>
</dbReference>
<dbReference type="eggNOG" id="COG1595">
    <property type="taxonomic scope" value="Bacteria"/>
</dbReference>
<dbReference type="Pfam" id="PF08281">
    <property type="entry name" value="Sigma70_r4_2"/>
    <property type="match status" value="1"/>
</dbReference>
<dbReference type="OrthoDB" id="659948at2"/>
<keyword evidence="8" id="KW-1185">Reference proteome</keyword>
<dbReference type="InterPro" id="IPR036388">
    <property type="entry name" value="WH-like_DNA-bd_sf"/>
</dbReference>
<dbReference type="EMBL" id="CM001403">
    <property type="protein sequence ID" value="EHQ29079.1"/>
    <property type="molecule type" value="Genomic_DNA"/>
</dbReference>
<organism evidence="7 8">
    <name type="scientific">Mucilaginibacter paludis DSM 18603</name>
    <dbReference type="NCBI Taxonomy" id="714943"/>
    <lineage>
        <taxon>Bacteria</taxon>
        <taxon>Pseudomonadati</taxon>
        <taxon>Bacteroidota</taxon>
        <taxon>Sphingobacteriia</taxon>
        <taxon>Sphingobacteriales</taxon>
        <taxon>Sphingobacteriaceae</taxon>
        <taxon>Mucilaginibacter</taxon>
    </lineage>
</organism>
<dbReference type="PANTHER" id="PTHR43133:SF46">
    <property type="entry name" value="RNA POLYMERASE SIGMA-70 FACTOR ECF SUBFAMILY"/>
    <property type="match status" value="1"/>
</dbReference>
<evidence type="ECO:0000256" key="2">
    <source>
        <dbReference type="ARBA" id="ARBA00023015"/>
    </source>
</evidence>
<evidence type="ECO:0000313" key="8">
    <source>
        <dbReference type="Proteomes" id="UP000002774"/>
    </source>
</evidence>
<keyword evidence="2" id="KW-0805">Transcription regulation</keyword>
<dbReference type="Gene3D" id="1.10.1740.10">
    <property type="match status" value="1"/>
</dbReference>
<gene>
    <name evidence="7" type="ORF">Mucpa_5000</name>
</gene>
<dbReference type="STRING" id="714943.Mucpa_5000"/>
<dbReference type="RefSeq" id="WP_008510114.1">
    <property type="nucleotide sequence ID" value="NZ_CM001403.1"/>
</dbReference>
<dbReference type="InterPro" id="IPR013249">
    <property type="entry name" value="RNA_pol_sigma70_r4_t2"/>
</dbReference>
<keyword evidence="4" id="KW-0804">Transcription</keyword>
<dbReference type="PANTHER" id="PTHR43133">
    <property type="entry name" value="RNA POLYMERASE ECF-TYPE SIGMA FACTO"/>
    <property type="match status" value="1"/>
</dbReference>
<dbReference type="InterPro" id="IPR007627">
    <property type="entry name" value="RNA_pol_sigma70_r2"/>
</dbReference>
<dbReference type="SUPFAM" id="SSF88946">
    <property type="entry name" value="Sigma2 domain of RNA polymerase sigma factors"/>
    <property type="match status" value="1"/>
</dbReference>
<dbReference type="AlphaFoldDB" id="H1Y941"/>